<dbReference type="EC" id="3.5.1.28" evidence="2"/>
<dbReference type="GO" id="GO:0009253">
    <property type="term" value="P:peptidoglycan catabolic process"/>
    <property type="evidence" value="ECO:0007669"/>
    <property type="project" value="InterPro"/>
</dbReference>
<dbReference type="CDD" id="cd02696">
    <property type="entry name" value="MurNAc-LAA"/>
    <property type="match status" value="1"/>
</dbReference>
<dbReference type="GO" id="GO:0030288">
    <property type="term" value="C:outer membrane-bounded periplasmic space"/>
    <property type="evidence" value="ECO:0007669"/>
    <property type="project" value="TreeGrafter"/>
</dbReference>
<name>K9HBQ9_9PROT</name>
<evidence type="ECO:0000256" key="1">
    <source>
        <dbReference type="ARBA" id="ARBA00001561"/>
    </source>
</evidence>
<sequence>MVLGGAAAAALTAVLGPSQAWALVRASGVRLGDHQDFTRFVVDLSSEVDFSLFTLPEPYRVVVDLPEVEWTFGEEHIPTGRGVVDALRWGLFQPGQSRIVLDLVRPATVKQAFLLPPNGQTGWRFVVDLKEASHATFVAAAGPRNRIGALKPELTPDRPVQQVAIRPTPVDPRQDPNRQKVIVLDPGHGGVDPGAIGASGVYEKNITLAAAREFRDILNRSGKYKVVLTRDRDIFLPLRGRFEVARRHNADLFISLHADSIKSPDVRGLSVYTLSENASDSEAAALAEKENKADIIAGIDLSHESAEVTNILIDLAQRETMNLSSRIAEAVIEELKRDVKLLRRTHRFAGFAVLKAPDVPSVLIEMGYLSNRDEERLLRQASYRAKLGGALQRALDGHFSRTQKAYRP</sequence>
<dbReference type="PATRIC" id="fig|1238182.3.peg.4470"/>
<dbReference type="PANTHER" id="PTHR30404">
    <property type="entry name" value="N-ACETYLMURAMOYL-L-ALANINE AMIDASE"/>
    <property type="match status" value="1"/>
</dbReference>
<dbReference type="InterPro" id="IPR050695">
    <property type="entry name" value="N-acetylmuramoyl_amidase_3"/>
</dbReference>
<dbReference type="STRING" id="1238182.C882_2919"/>
<comment type="catalytic activity">
    <reaction evidence="1">
        <text>Hydrolyzes the link between N-acetylmuramoyl residues and L-amino acid residues in certain cell-wall glycopeptides.</text>
        <dbReference type="EC" id="3.5.1.28"/>
    </reaction>
</comment>
<feature type="domain" description="MurNAc-LAA" evidence="5">
    <location>
        <begin position="242"/>
        <end position="396"/>
    </location>
</feature>
<reference evidence="6 7" key="1">
    <citation type="journal article" date="2013" name="Genome Announc.">
        <title>Draft Genome Sequence of an Alphaproteobacterium, Caenispirillum salinarum AK4(T), Isolated from a Solar Saltern.</title>
        <authorList>
            <person name="Khatri I."/>
            <person name="Singh A."/>
            <person name="Korpole S."/>
            <person name="Pinnaka A.K."/>
            <person name="Subramanian S."/>
        </authorList>
    </citation>
    <scope>NUCLEOTIDE SEQUENCE [LARGE SCALE GENOMIC DNA]</scope>
    <source>
        <strain evidence="6 7">AK4</strain>
    </source>
</reference>
<feature type="chain" id="PRO_5003929992" description="N-acetylmuramoyl-L-alanine amidase" evidence="4">
    <location>
        <begin position="23"/>
        <end position="408"/>
    </location>
</feature>
<organism evidence="6 7">
    <name type="scientific">Caenispirillum salinarum AK4</name>
    <dbReference type="NCBI Taxonomy" id="1238182"/>
    <lineage>
        <taxon>Bacteria</taxon>
        <taxon>Pseudomonadati</taxon>
        <taxon>Pseudomonadota</taxon>
        <taxon>Alphaproteobacteria</taxon>
        <taxon>Rhodospirillales</taxon>
        <taxon>Novispirillaceae</taxon>
        <taxon>Caenispirillum</taxon>
    </lineage>
</organism>
<evidence type="ECO:0000313" key="6">
    <source>
        <dbReference type="EMBL" id="EKV26151.1"/>
    </source>
</evidence>
<evidence type="ECO:0000313" key="7">
    <source>
        <dbReference type="Proteomes" id="UP000009881"/>
    </source>
</evidence>
<dbReference type="Proteomes" id="UP000009881">
    <property type="component" value="Unassembled WGS sequence"/>
</dbReference>
<dbReference type="InterPro" id="IPR002508">
    <property type="entry name" value="MurNAc-LAA_cat"/>
</dbReference>
<evidence type="ECO:0000259" key="5">
    <source>
        <dbReference type="SMART" id="SM00646"/>
    </source>
</evidence>
<dbReference type="Pfam" id="PF01520">
    <property type="entry name" value="Amidase_3"/>
    <property type="match status" value="1"/>
</dbReference>
<dbReference type="Gene3D" id="3.40.630.40">
    <property type="entry name" value="Zn-dependent exopeptidases"/>
    <property type="match status" value="1"/>
</dbReference>
<protein>
    <recommendedName>
        <fullName evidence="2">N-acetylmuramoyl-L-alanine amidase</fullName>
        <ecNumber evidence="2">3.5.1.28</ecNumber>
    </recommendedName>
</protein>
<comment type="caution">
    <text evidence="6">The sequence shown here is derived from an EMBL/GenBank/DDBJ whole genome shotgun (WGS) entry which is preliminary data.</text>
</comment>
<dbReference type="PANTHER" id="PTHR30404:SF0">
    <property type="entry name" value="N-ACETYLMURAMOYL-L-ALANINE AMIDASE AMIC"/>
    <property type="match status" value="1"/>
</dbReference>
<dbReference type="InterPro" id="IPR021731">
    <property type="entry name" value="AMIN_dom"/>
</dbReference>
<dbReference type="GO" id="GO:0008745">
    <property type="term" value="F:N-acetylmuramoyl-L-alanine amidase activity"/>
    <property type="evidence" value="ECO:0007669"/>
    <property type="project" value="UniProtKB-EC"/>
</dbReference>
<accession>K9HBQ9</accession>
<dbReference type="AlphaFoldDB" id="K9HBQ9"/>
<gene>
    <name evidence="6" type="ORF">C882_2919</name>
</gene>
<dbReference type="SUPFAM" id="SSF53187">
    <property type="entry name" value="Zn-dependent exopeptidases"/>
    <property type="match status" value="1"/>
</dbReference>
<dbReference type="eggNOG" id="COG0860">
    <property type="taxonomic scope" value="Bacteria"/>
</dbReference>
<dbReference type="SMART" id="SM00646">
    <property type="entry name" value="Ami_3"/>
    <property type="match status" value="1"/>
</dbReference>
<keyword evidence="7" id="KW-1185">Reference proteome</keyword>
<feature type="signal peptide" evidence="4">
    <location>
        <begin position="1"/>
        <end position="22"/>
    </location>
</feature>
<dbReference type="Gene3D" id="2.60.40.3500">
    <property type="match status" value="1"/>
</dbReference>
<keyword evidence="4" id="KW-0732">Signal</keyword>
<dbReference type="EMBL" id="ANHY01000037">
    <property type="protein sequence ID" value="EKV26151.1"/>
    <property type="molecule type" value="Genomic_DNA"/>
</dbReference>
<keyword evidence="3" id="KW-0378">Hydrolase</keyword>
<dbReference type="FunFam" id="3.40.630.40:FF:000005">
    <property type="entry name" value="N-acetylmuramoyl-L-alanine amidase (AmiA)"/>
    <property type="match status" value="1"/>
</dbReference>
<evidence type="ECO:0000256" key="4">
    <source>
        <dbReference type="SAM" id="SignalP"/>
    </source>
</evidence>
<proteinExistence type="predicted"/>
<evidence type="ECO:0000256" key="3">
    <source>
        <dbReference type="ARBA" id="ARBA00022801"/>
    </source>
</evidence>
<dbReference type="Pfam" id="PF11741">
    <property type="entry name" value="AMIN"/>
    <property type="match status" value="1"/>
</dbReference>
<evidence type="ECO:0000256" key="2">
    <source>
        <dbReference type="ARBA" id="ARBA00011901"/>
    </source>
</evidence>